<protein>
    <submittedName>
        <fullName evidence="1">Uncharacterized protein</fullName>
    </submittedName>
</protein>
<keyword evidence="2" id="KW-1185">Reference proteome</keyword>
<reference evidence="1" key="3">
    <citation type="submission" date="2015-04" db="UniProtKB">
        <authorList>
            <consortium name="EnsemblPlants"/>
        </authorList>
    </citation>
    <scope>IDENTIFICATION</scope>
</reference>
<dbReference type="HOGENOM" id="CLU_2964146_0_0_1"/>
<evidence type="ECO:0000313" key="2">
    <source>
        <dbReference type="Proteomes" id="UP000032180"/>
    </source>
</evidence>
<dbReference type="Gramene" id="LPERR02G00250.1">
    <property type="protein sequence ID" value="LPERR02G00250.1"/>
    <property type="gene ID" value="LPERR02G00250"/>
</dbReference>
<reference evidence="1 2" key="1">
    <citation type="submission" date="2012-08" db="EMBL/GenBank/DDBJ databases">
        <title>Oryza genome evolution.</title>
        <authorList>
            <person name="Wing R.A."/>
        </authorList>
    </citation>
    <scope>NUCLEOTIDE SEQUENCE</scope>
</reference>
<dbReference type="AlphaFoldDB" id="A0A0D9VB30"/>
<name>A0A0D9VB30_9ORYZ</name>
<organism evidence="1 2">
    <name type="scientific">Leersia perrieri</name>
    <dbReference type="NCBI Taxonomy" id="77586"/>
    <lineage>
        <taxon>Eukaryota</taxon>
        <taxon>Viridiplantae</taxon>
        <taxon>Streptophyta</taxon>
        <taxon>Embryophyta</taxon>
        <taxon>Tracheophyta</taxon>
        <taxon>Spermatophyta</taxon>
        <taxon>Magnoliopsida</taxon>
        <taxon>Liliopsida</taxon>
        <taxon>Poales</taxon>
        <taxon>Poaceae</taxon>
        <taxon>BOP clade</taxon>
        <taxon>Oryzoideae</taxon>
        <taxon>Oryzeae</taxon>
        <taxon>Oryzinae</taxon>
        <taxon>Leersia</taxon>
    </lineage>
</organism>
<proteinExistence type="predicted"/>
<dbReference type="Proteomes" id="UP000032180">
    <property type="component" value="Chromosome 2"/>
</dbReference>
<dbReference type="EnsemblPlants" id="LPERR02G00250.1">
    <property type="protein sequence ID" value="LPERR02G00250.1"/>
    <property type="gene ID" value="LPERR02G00250"/>
</dbReference>
<sequence length="59" mass="6281">MPKGAKGFKPGPSARRFLGSIGGGGDGFNTIVCRASEILRIPPYYATMEGKIFEICGFI</sequence>
<evidence type="ECO:0000313" key="1">
    <source>
        <dbReference type="EnsemblPlants" id="LPERR02G00250.1"/>
    </source>
</evidence>
<accession>A0A0D9VB30</accession>
<reference evidence="2" key="2">
    <citation type="submission" date="2013-12" db="EMBL/GenBank/DDBJ databases">
        <authorList>
            <person name="Yu Y."/>
            <person name="Lee S."/>
            <person name="de Baynast K."/>
            <person name="Wissotski M."/>
            <person name="Liu L."/>
            <person name="Talag J."/>
            <person name="Goicoechea J."/>
            <person name="Angelova A."/>
            <person name="Jetty R."/>
            <person name="Kudrna D."/>
            <person name="Golser W."/>
            <person name="Rivera L."/>
            <person name="Zhang J."/>
            <person name="Wing R."/>
        </authorList>
    </citation>
    <scope>NUCLEOTIDE SEQUENCE</scope>
</reference>